<dbReference type="RefSeq" id="WP_070983116.1">
    <property type="nucleotide sequence ID" value="NZ_MKJU01000006.1"/>
</dbReference>
<comment type="caution">
    <text evidence="1">The sequence shown here is derived from an EMBL/GenBank/DDBJ whole genome shotgun (WGS) entry which is preliminary data.</text>
</comment>
<evidence type="ECO:0000313" key="1">
    <source>
        <dbReference type="EMBL" id="OHU92556.1"/>
    </source>
</evidence>
<dbReference type="SUPFAM" id="SSF55073">
    <property type="entry name" value="Nucleotide cyclase"/>
    <property type="match status" value="1"/>
</dbReference>
<gene>
    <name evidence="1" type="ORF">BET10_03595</name>
</gene>
<name>A0A1S1N2Y8_9GAMM</name>
<proteinExistence type="predicted"/>
<evidence type="ECO:0008006" key="3">
    <source>
        <dbReference type="Google" id="ProtNLM"/>
    </source>
</evidence>
<dbReference type="Proteomes" id="UP000179786">
    <property type="component" value="Unassembled WGS sequence"/>
</dbReference>
<protein>
    <recommendedName>
        <fullName evidence="3">Guanylate cyclase domain-containing protein</fullName>
    </recommendedName>
</protein>
<dbReference type="InterPro" id="IPR029787">
    <property type="entry name" value="Nucleotide_cyclase"/>
</dbReference>
<evidence type="ECO:0000313" key="2">
    <source>
        <dbReference type="Proteomes" id="UP000179786"/>
    </source>
</evidence>
<organism evidence="1 2">
    <name type="scientific">Pseudoalteromonas amylolytica</name>
    <dbReference type="NCBI Taxonomy" id="1859457"/>
    <lineage>
        <taxon>Bacteria</taxon>
        <taxon>Pseudomonadati</taxon>
        <taxon>Pseudomonadota</taxon>
        <taxon>Gammaproteobacteria</taxon>
        <taxon>Alteromonadales</taxon>
        <taxon>Pseudoalteromonadaceae</taxon>
        <taxon>Pseudoalteromonas</taxon>
    </lineage>
</organism>
<sequence>MLNPTQIDELKNIIDKSLTRAEKHWENGGSELQPMLESVSTEDARVFNKSKSDIPGHEYVQEEETVISEFIAFVADMRDSTKHLREAISARTSDVSQLQRVFYETSALLPALAYVVEAYGGKVTEFLGDGVLAFFRIEGNKEEVVRQSHKAAKVCIEQARGVLNKVLYDKYGLPQIDIGVGMALGKALITLTGLEGNKKPIAFGECVFRATKSSSGRNTIEVDEMLYHAWPTSKGGKLKFTKKSNNSFNSYTISIS</sequence>
<dbReference type="Gene3D" id="3.30.70.1230">
    <property type="entry name" value="Nucleotide cyclase"/>
    <property type="match status" value="1"/>
</dbReference>
<keyword evidence="2" id="KW-1185">Reference proteome</keyword>
<accession>A0A1S1N2Y8</accession>
<dbReference type="EMBL" id="MKJU01000006">
    <property type="protein sequence ID" value="OHU92556.1"/>
    <property type="molecule type" value="Genomic_DNA"/>
</dbReference>
<dbReference type="STRING" id="1859457.BET10_03595"/>
<dbReference type="OrthoDB" id="9135595at2"/>
<reference evidence="1 2" key="1">
    <citation type="submission" date="2016-09" db="EMBL/GenBank/DDBJ databases">
        <title>Pseudoalteromonas amylolytica sp. nov., isolated from the surface seawater.</title>
        <authorList>
            <person name="Wu Y.-H."/>
            <person name="Cheng H."/>
            <person name="Jin X.-B."/>
            <person name="Wang C.-S."/>
            <person name="Xu X.-W."/>
        </authorList>
    </citation>
    <scope>NUCLEOTIDE SEQUENCE [LARGE SCALE GENOMIC DNA]</scope>
    <source>
        <strain evidence="1 2">JW1</strain>
    </source>
</reference>
<dbReference type="AlphaFoldDB" id="A0A1S1N2Y8"/>